<dbReference type="GO" id="GO:0005524">
    <property type="term" value="F:ATP binding"/>
    <property type="evidence" value="ECO:0007669"/>
    <property type="project" value="UniProtKB-UniRule"/>
</dbReference>
<reference evidence="9 10" key="1">
    <citation type="submission" date="2019-09" db="EMBL/GenBank/DDBJ databases">
        <authorList>
            <person name="Silva M."/>
            <person name="Pereira G."/>
            <person name="Lopes-Da-Costa L."/>
            <person name="Silva E."/>
        </authorList>
    </citation>
    <scope>NUCLEOTIDE SEQUENCE [LARGE SCALE GENOMIC DNA]</scope>
    <source>
        <strain evidence="9 10">FMV-PI01</strain>
    </source>
</reference>
<keyword evidence="8" id="KW-0963">Cytoplasm</keyword>
<evidence type="ECO:0000256" key="2">
    <source>
        <dbReference type="ARBA" id="ARBA00022598"/>
    </source>
</evidence>
<keyword evidence="3 8" id="KW-0547">Nucleotide-binding</keyword>
<keyword evidence="4 8" id="KW-0067">ATP-binding</keyword>
<comment type="subunit">
    <text evidence="8">Tetramer of two alpha and two beta subunits.</text>
</comment>
<dbReference type="GO" id="GO:0005829">
    <property type="term" value="C:cytosol"/>
    <property type="evidence" value="ECO:0007669"/>
    <property type="project" value="TreeGrafter"/>
</dbReference>
<keyword evidence="2 8" id="KW-0436">Ligase</keyword>
<dbReference type="PANTHER" id="PTHR30075">
    <property type="entry name" value="GLYCYL-TRNA SYNTHETASE"/>
    <property type="match status" value="1"/>
</dbReference>
<sequence>MKILIEIGLEELPAIPFLKEYKNILPKWYEVLNKFSLNSDFKFEFTPRRLVFFSENFPSYQADKIIELIGAPKQIAIKDGVFTKAALSFAQKCGISENELKFKEISGKEVLYYQKIQKGKNSKDVLNEAIDEFLSALNFGKSMRWGEGLFEFIRPIRSLICVLDDKDININSFGLQSQMAFYPHRNYGYKKIHFNSTDEYFQKLHENGVILECKKRRDIIENEFKNIEKSSNLIIEKDDDLLNEIIAITEFPKPLLGKFDEEFLSLPKEVIITTMKENQRYFPCFKDKNLSNHFVVVSNAITQDNDLIINGNERVLKARLSDAMFFWQSDLKNDFNENSLKNVVYMKELGSIYDKEKRELDIALYLAKIYQKELENECGKDFVKFIEQAVMLSKADLTTQMVCEFGELQGIMGGYYAKERGYNNFVVKSIQEQYLPNNDNLPTSLFSSIINISFKLDTLMSLFSISKEPNGNKDPYALRRAANGLIRVVLDNNINFNIKEILASISKNYSKFDINRLENFIFDRLNVIYDANSSIIAACIKSSDGDLKDLNSSILALNAISKEENFKDKFSTFKRLSNIIKDENIDFVDEKLFENCAEISLHKTFCDIDLNEKDCKIYLNSLFDLKNDIDKFFDEVMINVEDKKIRTNRIAIIGQIYKAFLRVADIKEISF</sequence>
<evidence type="ECO:0000256" key="5">
    <source>
        <dbReference type="ARBA" id="ARBA00022917"/>
    </source>
</evidence>
<dbReference type="GO" id="GO:0004820">
    <property type="term" value="F:glycine-tRNA ligase activity"/>
    <property type="evidence" value="ECO:0007669"/>
    <property type="project" value="UniProtKB-UniRule"/>
</dbReference>
<dbReference type="RefSeq" id="WP_154571352.1">
    <property type="nucleotide sequence ID" value="NZ_VWSJ01000039.1"/>
</dbReference>
<evidence type="ECO:0000256" key="6">
    <source>
        <dbReference type="ARBA" id="ARBA00023146"/>
    </source>
</evidence>
<dbReference type="PRINTS" id="PR01045">
    <property type="entry name" value="TRNASYNTHGB"/>
</dbReference>
<dbReference type="GO" id="GO:0006426">
    <property type="term" value="P:glycyl-tRNA aminoacylation"/>
    <property type="evidence" value="ECO:0007669"/>
    <property type="project" value="UniProtKB-UniRule"/>
</dbReference>
<dbReference type="EC" id="6.1.1.14" evidence="8"/>
<reference evidence="9 10" key="2">
    <citation type="submission" date="2020-03" db="EMBL/GenBank/DDBJ databases">
        <title>Campylobacter portucalensis sp. nov., a new species of Campylobacter isolated from the reproductive tract of bulls.</title>
        <authorList>
            <person name="Silva M.F."/>
            <person name="Pereira G."/>
            <person name="Carneiro C."/>
            <person name="Hemphill A."/>
            <person name="Mateus L."/>
            <person name="Lopes-Da-Costa L."/>
            <person name="Silva E."/>
        </authorList>
    </citation>
    <scope>NUCLEOTIDE SEQUENCE [LARGE SCALE GENOMIC DNA]</scope>
    <source>
        <strain evidence="9 10">FMV-PI01</strain>
    </source>
</reference>
<dbReference type="NCBIfam" id="TIGR00211">
    <property type="entry name" value="glyS"/>
    <property type="match status" value="1"/>
</dbReference>
<name>A0A6L5WL31_9BACT</name>
<keyword evidence="6 8" id="KW-0030">Aminoacyl-tRNA synthetase</keyword>
<accession>A0A6L5WL31</accession>
<dbReference type="InterPro" id="IPR006194">
    <property type="entry name" value="Gly-tRNA-synth_heterodimer"/>
</dbReference>
<dbReference type="Proteomes" id="UP000476338">
    <property type="component" value="Unassembled WGS sequence"/>
</dbReference>
<evidence type="ECO:0000256" key="8">
    <source>
        <dbReference type="HAMAP-Rule" id="MF_00255"/>
    </source>
</evidence>
<evidence type="ECO:0000313" key="9">
    <source>
        <dbReference type="EMBL" id="MSN97102.1"/>
    </source>
</evidence>
<evidence type="ECO:0000256" key="3">
    <source>
        <dbReference type="ARBA" id="ARBA00022741"/>
    </source>
</evidence>
<comment type="caution">
    <text evidence="9">The sequence shown here is derived from an EMBL/GenBank/DDBJ whole genome shotgun (WGS) entry which is preliminary data.</text>
</comment>
<protein>
    <recommendedName>
        <fullName evidence="8">Glycine--tRNA ligase beta subunit</fullName>
        <ecNumber evidence="8">6.1.1.14</ecNumber>
    </recommendedName>
    <alternativeName>
        <fullName evidence="8">Glycyl-tRNA synthetase beta subunit</fullName>
        <shortName evidence="8">GlyRS</shortName>
    </alternativeName>
</protein>
<keyword evidence="5 8" id="KW-0648">Protein biosynthesis</keyword>
<evidence type="ECO:0000313" key="10">
    <source>
        <dbReference type="Proteomes" id="UP000476338"/>
    </source>
</evidence>
<dbReference type="PROSITE" id="PS50861">
    <property type="entry name" value="AA_TRNA_LIGASE_II_GLYAB"/>
    <property type="match status" value="1"/>
</dbReference>
<dbReference type="Pfam" id="PF02092">
    <property type="entry name" value="tRNA_synt_2f"/>
    <property type="match status" value="1"/>
</dbReference>
<evidence type="ECO:0000256" key="7">
    <source>
        <dbReference type="ARBA" id="ARBA00047937"/>
    </source>
</evidence>
<dbReference type="EMBL" id="VWSJ01000039">
    <property type="protein sequence ID" value="MSN97102.1"/>
    <property type="molecule type" value="Genomic_DNA"/>
</dbReference>
<organism evidence="9 10">
    <name type="scientific">Campylobacter portucalensis</name>
    <dbReference type="NCBI Taxonomy" id="2608384"/>
    <lineage>
        <taxon>Bacteria</taxon>
        <taxon>Pseudomonadati</taxon>
        <taxon>Campylobacterota</taxon>
        <taxon>Epsilonproteobacteria</taxon>
        <taxon>Campylobacterales</taxon>
        <taxon>Campylobacteraceae</taxon>
        <taxon>Campylobacter</taxon>
    </lineage>
</organism>
<evidence type="ECO:0000256" key="4">
    <source>
        <dbReference type="ARBA" id="ARBA00022840"/>
    </source>
</evidence>
<comment type="subcellular location">
    <subcellularLocation>
        <location evidence="8">Cytoplasm</location>
    </subcellularLocation>
</comment>
<gene>
    <name evidence="8" type="primary">glyS</name>
    <name evidence="9" type="ORF">F1B92_08010</name>
</gene>
<comment type="similarity">
    <text evidence="1 8">Belongs to the class-II aminoacyl-tRNA synthetase family.</text>
</comment>
<dbReference type="HAMAP" id="MF_00255">
    <property type="entry name" value="Gly_tRNA_synth_beta"/>
    <property type="match status" value="1"/>
</dbReference>
<dbReference type="AlphaFoldDB" id="A0A6L5WL31"/>
<comment type="catalytic activity">
    <reaction evidence="7 8">
        <text>tRNA(Gly) + glycine + ATP = glycyl-tRNA(Gly) + AMP + diphosphate</text>
        <dbReference type="Rhea" id="RHEA:16013"/>
        <dbReference type="Rhea" id="RHEA-COMP:9664"/>
        <dbReference type="Rhea" id="RHEA-COMP:9683"/>
        <dbReference type="ChEBI" id="CHEBI:30616"/>
        <dbReference type="ChEBI" id="CHEBI:33019"/>
        <dbReference type="ChEBI" id="CHEBI:57305"/>
        <dbReference type="ChEBI" id="CHEBI:78442"/>
        <dbReference type="ChEBI" id="CHEBI:78522"/>
        <dbReference type="ChEBI" id="CHEBI:456215"/>
        <dbReference type="EC" id="6.1.1.14"/>
    </reaction>
</comment>
<proteinExistence type="inferred from homology"/>
<keyword evidence="10" id="KW-1185">Reference proteome</keyword>
<evidence type="ECO:0000256" key="1">
    <source>
        <dbReference type="ARBA" id="ARBA00008226"/>
    </source>
</evidence>
<dbReference type="InterPro" id="IPR015944">
    <property type="entry name" value="Gly-tRNA-synth_bsu"/>
</dbReference>
<dbReference type="PANTHER" id="PTHR30075:SF2">
    <property type="entry name" value="GLYCINE--TRNA LIGASE, CHLOROPLASTIC_MITOCHONDRIAL 2"/>
    <property type="match status" value="1"/>
</dbReference>